<dbReference type="PANTHER" id="PTHR46154:SF2">
    <property type="entry name" value="SOLUTE SYMPORTER FAMILY TRANSPORTER (AFU_ORTHOLOGUE AFUA_6G03200)"/>
    <property type="match status" value="1"/>
</dbReference>
<organism evidence="2 3">
    <name type="scientific">Wolfiporia cocos (strain MD-104)</name>
    <name type="common">Brown rot fungus</name>
    <dbReference type="NCBI Taxonomy" id="742152"/>
    <lineage>
        <taxon>Eukaryota</taxon>
        <taxon>Fungi</taxon>
        <taxon>Dikarya</taxon>
        <taxon>Basidiomycota</taxon>
        <taxon>Agaricomycotina</taxon>
        <taxon>Agaricomycetes</taxon>
        <taxon>Polyporales</taxon>
        <taxon>Phaeolaceae</taxon>
        <taxon>Wolfiporia</taxon>
    </lineage>
</organism>
<dbReference type="OrthoDB" id="6132759at2759"/>
<sequence>LIPIPMFLSHYVFSLTFFKGWVIICVIWLFIAAFITSILPLWESRRAMTQIARGVIR</sequence>
<feature type="transmembrane region" description="Helical" evidence="1">
    <location>
        <begin position="20"/>
        <end position="42"/>
    </location>
</feature>
<dbReference type="PANTHER" id="PTHR46154">
    <property type="match status" value="1"/>
</dbReference>
<gene>
    <name evidence="2" type="ORF">WOLCODRAFT_38226</name>
</gene>
<evidence type="ECO:0000256" key="1">
    <source>
        <dbReference type="SAM" id="Phobius"/>
    </source>
</evidence>
<keyword evidence="1" id="KW-0812">Transmembrane</keyword>
<dbReference type="Proteomes" id="UP000218811">
    <property type="component" value="Unassembled WGS sequence"/>
</dbReference>
<dbReference type="AlphaFoldDB" id="A0A2H3JIU1"/>
<proteinExistence type="predicted"/>
<dbReference type="OMA" id="KGWVIIC"/>
<evidence type="ECO:0000313" key="3">
    <source>
        <dbReference type="Proteomes" id="UP000218811"/>
    </source>
</evidence>
<dbReference type="InterPro" id="IPR031155">
    <property type="entry name" value="DUR"/>
</dbReference>
<keyword evidence="1" id="KW-1133">Transmembrane helix</keyword>
<protein>
    <submittedName>
        <fullName evidence="2">Uncharacterized protein</fullName>
    </submittedName>
</protein>
<keyword evidence="3" id="KW-1185">Reference proteome</keyword>
<accession>A0A2H3JIU1</accession>
<dbReference type="STRING" id="742152.A0A2H3JIU1"/>
<reference evidence="2 3" key="1">
    <citation type="journal article" date="2012" name="Science">
        <title>The Paleozoic origin of enzymatic lignin decomposition reconstructed from 31 fungal genomes.</title>
        <authorList>
            <person name="Floudas D."/>
            <person name="Binder M."/>
            <person name="Riley R."/>
            <person name="Barry K."/>
            <person name="Blanchette R.A."/>
            <person name="Henrissat B."/>
            <person name="Martinez A.T."/>
            <person name="Otillar R."/>
            <person name="Spatafora J.W."/>
            <person name="Yadav J.S."/>
            <person name="Aerts A."/>
            <person name="Benoit I."/>
            <person name="Boyd A."/>
            <person name="Carlson A."/>
            <person name="Copeland A."/>
            <person name="Coutinho P.M."/>
            <person name="de Vries R.P."/>
            <person name="Ferreira P."/>
            <person name="Findley K."/>
            <person name="Foster B."/>
            <person name="Gaskell J."/>
            <person name="Glotzer D."/>
            <person name="Gorecki P."/>
            <person name="Heitman J."/>
            <person name="Hesse C."/>
            <person name="Hori C."/>
            <person name="Igarashi K."/>
            <person name="Jurgens J.A."/>
            <person name="Kallen N."/>
            <person name="Kersten P."/>
            <person name="Kohler A."/>
            <person name="Kuees U."/>
            <person name="Kumar T.K.A."/>
            <person name="Kuo A."/>
            <person name="LaButti K."/>
            <person name="Larrondo L.F."/>
            <person name="Lindquist E."/>
            <person name="Ling A."/>
            <person name="Lombard V."/>
            <person name="Lucas S."/>
            <person name="Lundell T."/>
            <person name="Martin R."/>
            <person name="McLaughlin D.J."/>
            <person name="Morgenstern I."/>
            <person name="Morin E."/>
            <person name="Murat C."/>
            <person name="Nagy L.G."/>
            <person name="Nolan M."/>
            <person name="Ohm R.A."/>
            <person name="Patyshakuliyeva A."/>
            <person name="Rokas A."/>
            <person name="Ruiz-Duenas F.J."/>
            <person name="Sabat G."/>
            <person name="Salamov A."/>
            <person name="Samejima M."/>
            <person name="Schmutz J."/>
            <person name="Slot J.C."/>
            <person name="St John F."/>
            <person name="Stenlid J."/>
            <person name="Sun H."/>
            <person name="Sun S."/>
            <person name="Syed K."/>
            <person name="Tsang A."/>
            <person name="Wiebenga A."/>
            <person name="Young D."/>
            <person name="Pisabarro A."/>
            <person name="Eastwood D.C."/>
            <person name="Martin F."/>
            <person name="Cullen D."/>
            <person name="Grigoriev I.V."/>
            <person name="Hibbett D.S."/>
        </authorList>
    </citation>
    <scope>NUCLEOTIDE SEQUENCE [LARGE SCALE GENOMIC DNA]</scope>
    <source>
        <strain evidence="2 3">MD-104</strain>
    </source>
</reference>
<feature type="non-terminal residue" evidence="2">
    <location>
        <position position="1"/>
    </location>
</feature>
<dbReference type="GO" id="GO:0015204">
    <property type="term" value="F:urea transmembrane transporter activity"/>
    <property type="evidence" value="ECO:0007669"/>
    <property type="project" value="InterPro"/>
</dbReference>
<dbReference type="EMBL" id="KB467942">
    <property type="protein sequence ID" value="PCH38689.1"/>
    <property type="molecule type" value="Genomic_DNA"/>
</dbReference>
<evidence type="ECO:0000313" key="2">
    <source>
        <dbReference type="EMBL" id="PCH38689.1"/>
    </source>
</evidence>
<keyword evidence="1" id="KW-0472">Membrane</keyword>
<name>A0A2H3JIU1_WOLCO</name>
<feature type="non-terminal residue" evidence="2">
    <location>
        <position position="57"/>
    </location>
</feature>
<dbReference type="GO" id="GO:0005886">
    <property type="term" value="C:plasma membrane"/>
    <property type="evidence" value="ECO:0007669"/>
    <property type="project" value="TreeGrafter"/>
</dbReference>